<dbReference type="EMBL" id="JANJQO010000655">
    <property type="protein sequence ID" value="KAJ2975841.1"/>
    <property type="molecule type" value="Genomic_DNA"/>
</dbReference>
<proteinExistence type="predicted"/>
<reference evidence="1" key="1">
    <citation type="submission" date="2022-08" db="EMBL/GenBank/DDBJ databases">
        <title>Genome Sequence of Lecanicillium fungicola.</title>
        <authorList>
            <person name="Buettner E."/>
        </authorList>
    </citation>
    <scope>NUCLEOTIDE SEQUENCE</scope>
    <source>
        <strain evidence="1">Babe33</strain>
    </source>
</reference>
<name>A0ACC1NAF6_9HYPO</name>
<protein>
    <submittedName>
        <fullName evidence="1">Uncharacterized protein</fullName>
    </submittedName>
</protein>
<gene>
    <name evidence="1" type="ORF">NQ176_g5294</name>
</gene>
<accession>A0ACC1NAF6</accession>
<evidence type="ECO:0000313" key="1">
    <source>
        <dbReference type="EMBL" id="KAJ2975841.1"/>
    </source>
</evidence>
<organism evidence="1 2">
    <name type="scientific">Zarea fungicola</name>
    <dbReference type="NCBI Taxonomy" id="93591"/>
    <lineage>
        <taxon>Eukaryota</taxon>
        <taxon>Fungi</taxon>
        <taxon>Dikarya</taxon>
        <taxon>Ascomycota</taxon>
        <taxon>Pezizomycotina</taxon>
        <taxon>Sordariomycetes</taxon>
        <taxon>Hypocreomycetidae</taxon>
        <taxon>Hypocreales</taxon>
        <taxon>Cordycipitaceae</taxon>
        <taxon>Zarea</taxon>
    </lineage>
</organism>
<sequence>MRRSIQILATAAFAASGTAAASESTFVTSLLLPFDDPSHFVGTVLGVDKDATTFAYTCGSDVASTDCGLDTPGVVVQGPSTWQISLSQSDDEDGL</sequence>
<dbReference type="Proteomes" id="UP001143910">
    <property type="component" value="Unassembled WGS sequence"/>
</dbReference>
<evidence type="ECO:0000313" key="2">
    <source>
        <dbReference type="Proteomes" id="UP001143910"/>
    </source>
</evidence>
<comment type="caution">
    <text evidence="1">The sequence shown here is derived from an EMBL/GenBank/DDBJ whole genome shotgun (WGS) entry which is preliminary data.</text>
</comment>
<keyword evidence="2" id="KW-1185">Reference proteome</keyword>